<dbReference type="RefSeq" id="WP_078928807.1">
    <property type="nucleotide sequence ID" value="NZ_FUXX01000020.1"/>
</dbReference>
<dbReference type="NCBIfam" id="NF003976">
    <property type="entry name" value="PRK05469.1"/>
    <property type="match status" value="1"/>
</dbReference>
<dbReference type="GO" id="GO:0006508">
    <property type="term" value="P:proteolysis"/>
    <property type="evidence" value="ECO:0007669"/>
    <property type="project" value="UniProtKB-UniRule"/>
</dbReference>
<dbReference type="EMBL" id="FUXX01000020">
    <property type="protein sequence ID" value="SKA62922.1"/>
    <property type="molecule type" value="Genomic_DNA"/>
</dbReference>
<feature type="domain" description="Peptidase M20 dimerisation" evidence="10">
    <location>
        <begin position="220"/>
        <end position="298"/>
    </location>
</feature>
<organism evidence="11 12">
    <name type="scientific">Succinivibrio dextrinosolvens DSM 3072</name>
    <dbReference type="NCBI Taxonomy" id="1123324"/>
    <lineage>
        <taxon>Bacteria</taxon>
        <taxon>Pseudomonadati</taxon>
        <taxon>Pseudomonadota</taxon>
        <taxon>Gammaproteobacteria</taxon>
        <taxon>Aeromonadales</taxon>
        <taxon>Succinivibrionaceae</taxon>
        <taxon>Succinivibrio</taxon>
    </lineage>
</organism>
<dbReference type="PANTHER" id="PTHR42994">
    <property type="entry name" value="PEPTIDASE T"/>
    <property type="match status" value="1"/>
</dbReference>
<evidence type="ECO:0000256" key="3">
    <source>
        <dbReference type="ARBA" id="ARBA00022723"/>
    </source>
</evidence>
<gene>
    <name evidence="11" type="ORF">SAMN02745213_01331</name>
</gene>
<dbReference type="GO" id="GO:0008270">
    <property type="term" value="F:zinc ion binding"/>
    <property type="evidence" value="ECO:0007669"/>
    <property type="project" value="InterPro"/>
</dbReference>
<keyword evidence="6" id="KW-0482">Metalloprotease</keyword>
<feature type="binding site" evidence="9">
    <location>
        <position position="153"/>
    </location>
    <ligand>
        <name>Zn(2+)</name>
        <dbReference type="ChEBI" id="CHEBI:29105"/>
        <label>2</label>
    </ligand>
</feature>
<evidence type="ECO:0000256" key="8">
    <source>
        <dbReference type="PIRSR" id="PIRSR037215-1"/>
    </source>
</evidence>
<dbReference type="Gene3D" id="3.40.630.10">
    <property type="entry name" value="Zn peptidases"/>
    <property type="match status" value="1"/>
</dbReference>
<dbReference type="GO" id="GO:0006518">
    <property type="term" value="P:peptide metabolic process"/>
    <property type="evidence" value="ECO:0007669"/>
    <property type="project" value="InterPro"/>
</dbReference>
<dbReference type="AlphaFoldDB" id="A0A1T4VD92"/>
<dbReference type="InterPro" id="IPR002933">
    <property type="entry name" value="Peptidase_M20"/>
</dbReference>
<keyword evidence="3 9" id="KW-0479">Metal-binding</keyword>
<sequence>MQTGNSKDFDNLCGVDPLVKIFSDLISFDTKADGSSKTVPSSVGQLRFGAYLSSAISELGYDSKQDEHGVVTVKVPASEGCEKAKSLCLLAHMDTAPDCSGANVKPRLVRKYSGDGIKLDNGLTITQSFCPELASHIGEDIIVTDGTTLLGADDKAGIACLLLLLRNLKTDSSLKHGPLKIIFSVDEEIGLSTKYLDVKNIDCDYAITVDGTELGELDVATFNAYGAIVKFHGTSVHTAVAYKNLVNAITLATEFIGMLPRDEKPENTRDKEGFYHVHGFEGEVESSRIKMIIRDFTDEGMKKRLDFVKSAVDFLNNKYGQGRVELDLQFQYANMEAVLKQNQEILDICTKAYKDAGVKVVLKSVRGGTDGSNLSNQGLPTPNIFTGGLNCHGPYECLPVDSFNSSYKVVEALVKRMSKNKSSKAKK</sequence>
<name>A0A1T4VD92_9GAMM</name>
<evidence type="ECO:0000256" key="1">
    <source>
        <dbReference type="ARBA" id="ARBA00009692"/>
    </source>
</evidence>
<keyword evidence="11" id="KW-0031">Aminopeptidase</keyword>
<dbReference type="InterPro" id="IPR036264">
    <property type="entry name" value="Bact_exopeptidase_dim_dom"/>
</dbReference>
<keyword evidence="4" id="KW-0378">Hydrolase</keyword>
<dbReference type="PANTHER" id="PTHR42994:SF1">
    <property type="entry name" value="PEPTIDASE T"/>
    <property type="match status" value="1"/>
</dbReference>
<feature type="active site" evidence="8">
    <location>
        <position position="94"/>
    </location>
</feature>
<feature type="active site" description="Proton acceptor" evidence="8">
    <location>
        <position position="187"/>
    </location>
</feature>
<proteinExistence type="inferred from homology"/>
<evidence type="ECO:0000256" key="2">
    <source>
        <dbReference type="ARBA" id="ARBA00022670"/>
    </source>
</evidence>
<evidence type="ECO:0000313" key="11">
    <source>
        <dbReference type="EMBL" id="SKA62922.1"/>
    </source>
</evidence>
<comment type="cofactor">
    <cofactor evidence="9">
        <name>Zn(2+)</name>
        <dbReference type="ChEBI" id="CHEBI:29105"/>
    </cofactor>
    <text evidence="9">Binds 2 Zn(2+) ions per subunit.</text>
</comment>
<dbReference type="Gene3D" id="3.30.70.360">
    <property type="match status" value="1"/>
</dbReference>
<dbReference type="SUPFAM" id="SSF53187">
    <property type="entry name" value="Zn-dependent exopeptidases"/>
    <property type="match status" value="1"/>
</dbReference>
<keyword evidence="12" id="KW-1185">Reference proteome</keyword>
<dbReference type="NCBIfam" id="NF009920">
    <property type="entry name" value="PRK13381.1"/>
    <property type="match status" value="1"/>
</dbReference>
<dbReference type="InterPro" id="IPR001261">
    <property type="entry name" value="ArgE/DapE_CS"/>
</dbReference>
<dbReference type="SUPFAM" id="SSF55031">
    <property type="entry name" value="Bacterial exopeptidase dimerisation domain"/>
    <property type="match status" value="1"/>
</dbReference>
<evidence type="ECO:0000256" key="4">
    <source>
        <dbReference type="ARBA" id="ARBA00022801"/>
    </source>
</evidence>
<keyword evidence="2" id="KW-0645">Protease</keyword>
<evidence type="ECO:0000256" key="7">
    <source>
        <dbReference type="NCBIfam" id="TIGR01882"/>
    </source>
</evidence>
<feature type="binding site" evidence="9">
    <location>
        <position position="210"/>
    </location>
    <ligand>
        <name>Zn(2+)</name>
        <dbReference type="ChEBI" id="CHEBI:29105"/>
        <label>1</label>
    </ligand>
</feature>
<accession>A0A1T4VD92</accession>
<dbReference type="EC" id="3.4.11.4" evidence="7"/>
<evidence type="ECO:0000259" key="10">
    <source>
        <dbReference type="Pfam" id="PF07687"/>
    </source>
</evidence>
<feature type="binding site" evidence="9">
    <location>
        <position position="153"/>
    </location>
    <ligand>
        <name>Zn(2+)</name>
        <dbReference type="ChEBI" id="CHEBI:29105"/>
        <label>1</label>
    </ligand>
</feature>
<evidence type="ECO:0000313" key="12">
    <source>
        <dbReference type="Proteomes" id="UP000242432"/>
    </source>
</evidence>
<dbReference type="Proteomes" id="UP000242432">
    <property type="component" value="Unassembled WGS sequence"/>
</dbReference>
<dbReference type="GO" id="GO:0008237">
    <property type="term" value="F:metallopeptidase activity"/>
    <property type="evidence" value="ECO:0007669"/>
    <property type="project" value="UniProtKB-KW"/>
</dbReference>
<dbReference type="InterPro" id="IPR011650">
    <property type="entry name" value="Peptidase_M20_dimer"/>
</dbReference>
<reference evidence="12" key="1">
    <citation type="submission" date="2017-02" db="EMBL/GenBank/DDBJ databases">
        <authorList>
            <person name="Varghese N."/>
            <person name="Submissions S."/>
        </authorList>
    </citation>
    <scope>NUCLEOTIDE SEQUENCE [LARGE SCALE GENOMIC DNA]</scope>
    <source>
        <strain evidence="12">DSM 3072</strain>
    </source>
</reference>
<dbReference type="NCBIfam" id="TIGR01882">
    <property type="entry name" value="peptidase-T"/>
    <property type="match status" value="1"/>
</dbReference>
<dbReference type="Pfam" id="PF07687">
    <property type="entry name" value="M20_dimer"/>
    <property type="match status" value="1"/>
</dbReference>
<dbReference type="PIRSF" id="PIRSF037215">
    <property type="entry name" value="Peptidase_M20B"/>
    <property type="match status" value="1"/>
</dbReference>
<dbReference type="PROSITE" id="PS00759">
    <property type="entry name" value="ARGE_DAPE_CPG2_2"/>
    <property type="match status" value="1"/>
</dbReference>
<dbReference type="Pfam" id="PF01546">
    <property type="entry name" value="Peptidase_M20"/>
    <property type="match status" value="1"/>
</dbReference>
<evidence type="ECO:0000256" key="5">
    <source>
        <dbReference type="ARBA" id="ARBA00022833"/>
    </source>
</evidence>
<dbReference type="GO" id="GO:0045148">
    <property type="term" value="F:tripeptide aminopeptidase activity"/>
    <property type="evidence" value="ECO:0007669"/>
    <property type="project" value="UniProtKB-UniRule"/>
</dbReference>
<evidence type="ECO:0000256" key="6">
    <source>
        <dbReference type="ARBA" id="ARBA00023049"/>
    </source>
</evidence>
<feature type="binding site" evidence="9">
    <location>
        <position position="92"/>
    </location>
    <ligand>
        <name>Zn(2+)</name>
        <dbReference type="ChEBI" id="CHEBI:29105"/>
        <label>1</label>
    </ligand>
</feature>
<evidence type="ECO:0000256" key="9">
    <source>
        <dbReference type="PIRSR" id="PIRSR037215-2"/>
    </source>
</evidence>
<protein>
    <recommendedName>
        <fullName evidence="7">Peptidase T</fullName>
        <ecNumber evidence="7">3.4.11.4</ecNumber>
    </recommendedName>
</protein>
<dbReference type="InterPro" id="IPR010161">
    <property type="entry name" value="Peptidase_M20B"/>
</dbReference>
<dbReference type="STRING" id="83771.SAMN02910357_01037"/>
<feature type="binding site" evidence="9">
    <location>
        <position position="392"/>
    </location>
    <ligand>
        <name>Zn(2+)</name>
        <dbReference type="ChEBI" id="CHEBI:29105"/>
        <label>2</label>
    </ligand>
</feature>
<keyword evidence="5 9" id="KW-0862">Zinc</keyword>
<comment type="similarity">
    <text evidence="1">Belongs to the peptidase M20B family.</text>
</comment>
<feature type="binding site" evidence="9">
    <location>
        <position position="188"/>
    </location>
    <ligand>
        <name>Zn(2+)</name>
        <dbReference type="ChEBI" id="CHEBI:29105"/>
        <label>2</label>
    </ligand>
</feature>